<reference evidence="3" key="2">
    <citation type="journal article" date="2021" name="Data Brief">
        <title>Draft genome sequence data of the facultative, thermophilic, xylanolytic bacterium Paenibacillus sp. strain DA-C8.</title>
        <authorList>
            <person name="Chhe C."/>
            <person name="Uke A."/>
            <person name="Baramee S."/>
            <person name="Ungkulpasvich U."/>
            <person name="Tachaapaikoon C."/>
            <person name="Pason P."/>
            <person name="Waeonukul R."/>
            <person name="Ratanakhanokchai K."/>
            <person name="Kosugi A."/>
        </authorList>
    </citation>
    <scope>NUCLEOTIDE SEQUENCE</scope>
    <source>
        <strain evidence="3">DA-C8</strain>
    </source>
</reference>
<dbReference type="SUPFAM" id="SSF142433">
    <property type="entry name" value="CinA-like"/>
    <property type="match status" value="1"/>
</dbReference>
<dbReference type="InterPro" id="IPR008135">
    <property type="entry name" value="Competence-induced_CinA"/>
</dbReference>
<gene>
    <name evidence="1" type="primary">cinA</name>
    <name evidence="3" type="ORF">PRECH8_09500</name>
</gene>
<accession>A0A916VFH0</accession>
<dbReference type="NCBIfam" id="TIGR00177">
    <property type="entry name" value="molyb_syn"/>
    <property type="match status" value="1"/>
</dbReference>
<keyword evidence="4" id="KW-1185">Reference proteome</keyword>
<dbReference type="PANTHER" id="PTHR13939">
    <property type="entry name" value="NICOTINAMIDE-NUCLEOTIDE AMIDOHYDROLASE PNCC"/>
    <property type="match status" value="1"/>
</dbReference>
<proteinExistence type="inferred from homology"/>
<evidence type="ECO:0000259" key="2">
    <source>
        <dbReference type="SMART" id="SM00852"/>
    </source>
</evidence>
<sequence>MKAEIIAIGTELLLGQIVNTNAQYLSQQLNAIGADVYYHTVVGDNPGRINAAFQTAAARSDLIVVTGGLGPTQDDITKEVLAEYTGRKLLMHEPTLESIAEYYAVRGLTMTDNNARQAMILSEADVLPNDNGMAVGVALTHEGKHWLLLPGPPREMKVMFERYAVPWIQSRNGSAEALYSITLKFSGIGESALEQELIDLIDGQTDPTIAPYAKDGEVAVRLSTKAPSQEKAEAKLQPTIEAIAGRVGRYLYAERDIPLEQAVVEWLQQTGQTVAAAESCTGGLVGQLLTSIPGSSQVYAGGVISYSARAKHEQLGVSEETIAKHGTISSETAEEMALGARRAFHTDWAVAVTGVAGPGPSEGKSPGTVFIAVAGEAGVCSYALRLAGDREMIRLRAAKSVLYRLWQHLKEGAAGAGD</sequence>
<dbReference type="Pfam" id="PF02464">
    <property type="entry name" value="CinA"/>
    <property type="match status" value="1"/>
</dbReference>
<evidence type="ECO:0000313" key="4">
    <source>
        <dbReference type="Proteomes" id="UP000654993"/>
    </source>
</evidence>
<dbReference type="PANTHER" id="PTHR13939:SF0">
    <property type="entry name" value="NMN AMIDOHYDROLASE-LIKE PROTEIN YFAY"/>
    <property type="match status" value="1"/>
</dbReference>
<dbReference type="EMBL" id="BMAQ01000006">
    <property type="protein sequence ID" value="GFR37654.1"/>
    <property type="molecule type" value="Genomic_DNA"/>
</dbReference>
<dbReference type="Proteomes" id="UP000654993">
    <property type="component" value="Unassembled WGS sequence"/>
</dbReference>
<dbReference type="InterPro" id="IPR001453">
    <property type="entry name" value="MoaB/Mog_dom"/>
</dbReference>
<dbReference type="InterPro" id="IPR036653">
    <property type="entry name" value="CinA-like_C"/>
</dbReference>
<dbReference type="Pfam" id="PF18146">
    <property type="entry name" value="CinA_KH"/>
    <property type="match status" value="1"/>
</dbReference>
<dbReference type="HAMAP" id="MF_00226_B">
    <property type="entry name" value="CinA_B"/>
    <property type="match status" value="1"/>
</dbReference>
<dbReference type="Gene3D" id="3.30.70.2860">
    <property type="match status" value="1"/>
</dbReference>
<dbReference type="InterPro" id="IPR041424">
    <property type="entry name" value="CinA_KH"/>
</dbReference>
<dbReference type="SMART" id="SM00852">
    <property type="entry name" value="MoCF_biosynth"/>
    <property type="match status" value="1"/>
</dbReference>
<dbReference type="NCBIfam" id="TIGR00199">
    <property type="entry name" value="PncC_domain"/>
    <property type="match status" value="1"/>
</dbReference>
<organism evidence="3 4">
    <name type="scientific">Insulibacter thermoxylanivorax</name>
    <dbReference type="NCBI Taxonomy" id="2749268"/>
    <lineage>
        <taxon>Bacteria</taxon>
        <taxon>Bacillati</taxon>
        <taxon>Bacillota</taxon>
        <taxon>Bacilli</taxon>
        <taxon>Bacillales</taxon>
        <taxon>Paenibacillaceae</taxon>
        <taxon>Insulibacter</taxon>
    </lineage>
</organism>
<dbReference type="Pfam" id="PF00994">
    <property type="entry name" value="MoCF_biosynth"/>
    <property type="match status" value="1"/>
</dbReference>
<dbReference type="Gene3D" id="3.40.980.10">
    <property type="entry name" value="MoaB/Mog-like domain"/>
    <property type="match status" value="1"/>
</dbReference>
<dbReference type="CDD" id="cd00885">
    <property type="entry name" value="cinA"/>
    <property type="match status" value="1"/>
</dbReference>
<evidence type="ECO:0000313" key="3">
    <source>
        <dbReference type="EMBL" id="GFR37654.1"/>
    </source>
</evidence>
<dbReference type="Gene3D" id="3.90.950.20">
    <property type="entry name" value="CinA-like"/>
    <property type="match status" value="1"/>
</dbReference>
<comment type="caution">
    <text evidence="3">The sequence shown here is derived from an EMBL/GenBank/DDBJ whole genome shotgun (WGS) entry which is preliminary data.</text>
</comment>
<dbReference type="InterPro" id="IPR008136">
    <property type="entry name" value="CinA_C"/>
</dbReference>
<evidence type="ECO:0000256" key="1">
    <source>
        <dbReference type="HAMAP-Rule" id="MF_00226"/>
    </source>
</evidence>
<dbReference type="RefSeq" id="WP_200965939.1">
    <property type="nucleotide sequence ID" value="NZ_BMAQ01000006.1"/>
</dbReference>
<comment type="similarity">
    <text evidence="1">Belongs to the CinA family.</text>
</comment>
<dbReference type="SUPFAM" id="SSF53218">
    <property type="entry name" value="Molybdenum cofactor biosynthesis proteins"/>
    <property type="match status" value="1"/>
</dbReference>
<feature type="domain" description="MoaB/Mog" evidence="2">
    <location>
        <begin position="4"/>
        <end position="171"/>
    </location>
</feature>
<dbReference type="InterPro" id="IPR050101">
    <property type="entry name" value="CinA"/>
</dbReference>
<dbReference type="AlphaFoldDB" id="A0A916VFH0"/>
<reference evidence="3" key="1">
    <citation type="submission" date="2020-08" db="EMBL/GenBank/DDBJ databases">
        <authorList>
            <person name="Uke A."/>
            <person name="Chhe C."/>
            <person name="Baramee S."/>
            <person name="Kosugi A."/>
        </authorList>
    </citation>
    <scope>NUCLEOTIDE SEQUENCE</scope>
    <source>
        <strain evidence="3">DA-C8</strain>
    </source>
</reference>
<dbReference type="InterPro" id="IPR036425">
    <property type="entry name" value="MoaB/Mog-like_dom_sf"/>
</dbReference>
<dbReference type="NCBIfam" id="NF001813">
    <property type="entry name" value="PRK00549.1"/>
    <property type="match status" value="1"/>
</dbReference>
<dbReference type="NCBIfam" id="TIGR00200">
    <property type="entry name" value="cinA_nterm"/>
    <property type="match status" value="1"/>
</dbReference>
<name>A0A916VFH0_9BACL</name>
<dbReference type="PIRSF" id="PIRSF006728">
    <property type="entry name" value="CinA"/>
    <property type="match status" value="1"/>
</dbReference>
<protein>
    <recommendedName>
        <fullName evidence="1">Putative competence-damage inducible protein</fullName>
    </recommendedName>
</protein>